<evidence type="ECO:0000256" key="1">
    <source>
        <dbReference type="SAM" id="MobiDB-lite"/>
    </source>
</evidence>
<organism evidence="2 3">
    <name type="scientific">Humicola insolens</name>
    <name type="common">Soft-rot fungus</name>
    <dbReference type="NCBI Taxonomy" id="85995"/>
    <lineage>
        <taxon>Eukaryota</taxon>
        <taxon>Fungi</taxon>
        <taxon>Dikarya</taxon>
        <taxon>Ascomycota</taxon>
        <taxon>Pezizomycotina</taxon>
        <taxon>Sordariomycetes</taxon>
        <taxon>Sordariomycetidae</taxon>
        <taxon>Sordariales</taxon>
        <taxon>Chaetomiaceae</taxon>
        <taxon>Mycothermus</taxon>
    </lineage>
</organism>
<reference evidence="2 3" key="1">
    <citation type="journal article" date="2024" name="Commun. Biol.">
        <title>Comparative genomic analysis of thermophilic fungi reveals convergent evolutionary adaptations and gene losses.</title>
        <authorList>
            <person name="Steindorff A.S."/>
            <person name="Aguilar-Pontes M.V."/>
            <person name="Robinson A.J."/>
            <person name="Andreopoulos B."/>
            <person name="LaButti K."/>
            <person name="Kuo A."/>
            <person name="Mondo S."/>
            <person name="Riley R."/>
            <person name="Otillar R."/>
            <person name="Haridas S."/>
            <person name="Lipzen A."/>
            <person name="Grimwood J."/>
            <person name="Schmutz J."/>
            <person name="Clum A."/>
            <person name="Reid I.D."/>
            <person name="Moisan M.C."/>
            <person name="Butler G."/>
            <person name="Nguyen T.T.M."/>
            <person name="Dewar K."/>
            <person name="Conant G."/>
            <person name="Drula E."/>
            <person name="Henrissat B."/>
            <person name="Hansel C."/>
            <person name="Singer S."/>
            <person name="Hutchinson M.I."/>
            <person name="de Vries R.P."/>
            <person name="Natvig D.O."/>
            <person name="Powell A.J."/>
            <person name="Tsang A."/>
            <person name="Grigoriev I.V."/>
        </authorList>
    </citation>
    <scope>NUCLEOTIDE SEQUENCE [LARGE SCALE GENOMIC DNA]</scope>
    <source>
        <strain evidence="2 3">CBS 620.91</strain>
    </source>
</reference>
<evidence type="ECO:0008006" key="4">
    <source>
        <dbReference type="Google" id="ProtNLM"/>
    </source>
</evidence>
<name>A0ABR3VH38_HUMIN</name>
<comment type="caution">
    <text evidence="2">The sequence shown here is derived from an EMBL/GenBank/DDBJ whole genome shotgun (WGS) entry which is preliminary data.</text>
</comment>
<feature type="region of interest" description="Disordered" evidence="1">
    <location>
        <begin position="372"/>
        <end position="450"/>
    </location>
</feature>
<evidence type="ECO:0000313" key="3">
    <source>
        <dbReference type="Proteomes" id="UP001583172"/>
    </source>
</evidence>
<gene>
    <name evidence="2" type="ORF">VTJ49DRAFT_186</name>
</gene>
<keyword evidence="3" id="KW-1185">Reference proteome</keyword>
<protein>
    <recommendedName>
        <fullName evidence="4">VASt domain-containing protein</fullName>
    </recommendedName>
</protein>
<dbReference type="Proteomes" id="UP001583172">
    <property type="component" value="Unassembled WGS sequence"/>
</dbReference>
<accession>A0ABR3VH38</accession>
<feature type="compositionally biased region" description="Low complexity" evidence="1">
    <location>
        <begin position="386"/>
        <end position="407"/>
    </location>
</feature>
<sequence length="508" mass="56000">MEGDHTRPALLSKVKSKYGRCDYQRFDNIASTHMRAGHGTIGKVEVDCRFLFTKSLWGVIGEARNPAGIILLDLDISQPPDCKLQSAAVTVTLSEEDGVEARIKRRSPCPVKFTDYFGPKSLRGEESLVQMRKTKNRTPEVQVLGYGAGGLGVNREKVVETTGRWDFSGYITSTKDSIWYNQLRWELKESSLEVQPTHNNLFRTAFALEHNATRFYMTVHVSGKLVKFSEKVKDKLRFGDKKIKDEKVVTKIEWSGGYSCPMRLDEVAQRLDEFMRSENKGQVADEVPSALATSYHPVNASQSHAPPQFVPLAHSPSPRITLQPAPQQPILGAWFAPTLPSPHEGGLSTVTHPLQHLPALTINDLRMAAAGYAPADPSRPPPPPQSSTFSTAGTVTSEVSDDSSSTTLVNSATPREETPGDPVSDTVGKDEKDEESDEELERVPEGGKNMSLDAPWLGITAMLLEWFATMGLLLWGLKTVAPGHLKHQRHRCMLCEVDSEDGVLLGST</sequence>
<evidence type="ECO:0000313" key="2">
    <source>
        <dbReference type="EMBL" id="KAL1840746.1"/>
    </source>
</evidence>
<proteinExistence type="predicted"/>
<dbReference type="EMBL" id="JAZGSY010000101">
    <property type="protein sequence ID" value="KAL1840746.1"/>
    <property type="molecule type" value="Genomic_DNA"/>
</dbReference>